<keyword evidence="1" id="KW-0812">Transmembrane</keyword>
<keyword evidence="3" id="KW-1185">Reference proteome</keyword>
<dbReference type="EMBL" id="CP018135">
    <property type="protein sequence ID" value="APF40376.1"/>
    <property type="molecule type" value="Genomic_DNA"/>
</dbReference>
<evidence type="ECO:0000256" key="1">
    <source>
        <dbReference type="SAM" id="Phobius"/>
    </source>
</evidence>
<dbReference type="Proteomes" id="UP000183530">
    <property type="component" value="Chromosome"/>
</dbReference>
<dbReference type="STRING" id="556325.BHE16_04335"/>
<reference evidence="2 3" key="1">
    <citation type="submission" date="2016-11" db="EMBL/GenBank/DDBJ databases">
        <title>Genome sequencing of Zhihengliuella aestuarii B18 antagonistic to Plasmodiophora brassicae.</title>
        <authorList>
            <person name="Luo Y."/>
        </authorList>
    </citation>
    <scope>NUCLEOTIDE SEQUENCE [LARGE SCALE GENOMIC DNA]</scope>
    <source>
        <strain evidence="2 3">B18</strain>
    </source>
</reference>
<dbReference type="AlphaFoldDB" id="A0A1L2ZMN2"/>
<accession>A0A1L2ZMN2</accession>
<dbReference type="RefSeq" id="WP_071893857.1">
    <property type="nucleotide sequence ID" value="NZ_CP018135.1"/>
</dbReference>
<protein>
    <recommendedName>
        <fullName evidence="4">Heavy metal transporter</fullName>
    </recommendedName>
</protein>
<name>A0A1L2ZMN2_9MICC</name>
<gene>
    <name evidence="2" type="ORF">BHE16_04335</name>
</gene>
<evidence type="ECO:0008006" key="4">
    <source>
        <dbReference type="Google" id="ProtNLM"/>
    </source>
</evidence>
<feature type="transmembrane region" description="Helical" evidence="1">
    <location>
        <begin position="99"/>
        <end position="119"/>
    </location>
</feature>
<evidence type="ECO:0000313" key="3">
    <source>
        <dbReference type="Proteomes" id="UP000183530"/>
    </source>
</evidence>
<proteinExistence type="predicted"/>
<feature type="transmembrane region" description="Helical" evidence="1">
    <location>
        <begin position="64"/>
        <end position="87"/>
    </location>
</feature>
<keyword evidence="1" id="KW-1133">Transmembrane helix</keyword>
<sequence>MSQPPSDSQVTPEPHDAPETVAASSYRVRVVAPADYFPATAPKAKTGADEVYFVRSLVRAQLRLALMVAGGFVVILVGIALIVAFWPEIRELTLFHIPLSWLVLGVGVYPILMFAAVLFSRGATKNERMYRDLVKR</sequence>
<keyword evidence="1" id="KW-0472">Membrane</keyword>
<dbReference type="KEGG" id="nae:BHE16_04335"/>
<evidence type="ECO:0000313" key="2">
    <source>
        <dbReference type="EMBL" id="APF40376.1"/>
    </source>
</evidence>
<organism evidence="2 3">
    <name type="scientific">Neomicrococcus aestuarii</name>
    <dbReference type="NCBI Taxonomy" id="556325"/>
    <lineage>
        <taxon>Bacteria</taxon>
        <taxon>Bacillati</taxon>
        <taxon>Actinomycetota</taxon>
        <taxon>Actinomycetes</taxon>
        <taxon>Micrococcales</taxon>
        <taxon>Micrococcaceae</taxon>
        <taxon>Neomicrococcus</taxon>
    </lineage>
</organism>